<proteinExistence type="predicted"/>
<organism evidence="1 2">
    <name type="scientific">Lepagella muris</name>
    <dbReference type="NCBI Taxonomy" id="3032870"/>
    <lineage>
        <taxon>Bacteria</taxon>
        <taxon>Pseudomonadati</taxon>
        <taxon>Bacteroidota</taxon>
        <taxon>Bacteroidia</taxon>
        <taxon>Bacteroidales</taxon>
        <taxon>Muribaculaceae</taxon>
        <taxon>Lepagella</taxon>
    </lineage>
</organism>
<sequence length="404" mass="46631">MNIRFTLLIFIAFFSTAMPLFGRGNAADHAVYGNVYATGKDPDLIDISYSCAAPTPQISDLKPLPDAKPGGTWWWDLAKRGKLNMQDTTVRYPRFLKFCVDVYNWGDRFFNSYDPAYVVGTGKRWKVRVLNDNWVDSYAMTLPGKMRTKMLSNLYSNIGGYIQYMAVSVGATYDLAKFFSNDPIQHKKWEFGFNCALFNAEIHYQENTGGTFLRQFGKYHDGHLIKERFPGVELYNFGIEAYYFFNNKRYSHGATYNFSKIQKRSQGSFMAGFNYNNLKIGFNFKELPENLLPYLTIPASYYLFHYKSYCALFGYGYNWVIKPKLLFNLTAMPSIGLSHCYEDSLEGEKFMFAMNINARMSLTYNLGNFFFSLIGKMNGHWYKSGTYSLFSSVENFSANIGFRF</sequence>
<protein>
    <submittedName>
        <fullName evidence="1">DUF4421 domain-containing protein</fullName>
    </submittedName>
</protein>
<accession>A0AC61RI97</accession>
<comment type="caution">
    <text evidence="1">The sequence shown here is derived from an EMBL/GenBank/DDBJ whole genome shotgun (WGS) entry which is preliminary data.</text>
</comment>
<evidence type="ECO:0000313" key="2">
    <source>
        <dbReference type="Proteomes" id="UP000306319"/>
    </source>
</evidence>
<evidence type="ECO:0000313" key="1">
    <source>
        <dbReference type="EMBL" id="TGY79346.1"/>
    </source>
</evidence>
<dbReference type="EMBL" id="SRYB01000007">
    <property type="protein sequence ID" value="TGY79346.1"/>
    <property type="molecule type" value="Genomic_DNA"/>
</dbReference>
<name>A0AC61RI97_9BACT</name>
<gene>
    <name evidence="1" type="ORF">E5331_06645</name>
</gene>
<keyword evidence="2" id="KW-1185">Reference proteome</keyword>
<dbReference type="Proteomes" id="UP000306319">
    <property type="component" value="Unassembled WGS sequence"/>
</dbReference>
<reference evidence="1" key="1">
    <citation type="submission" date="2019-04" db="EMBL/GenBank/DDBJ databases">
        <title>Microbes associate with the intestines of laboratory mice.</title>
        <authorList>
            <person name="Navarre W."/>
            <person name="Wong E."/>
            <person name="Huang K."/>
            <person name="Tropini C."/>
            <person name="Ng K."/>
            <person name="Yu B."/>
        </authorList>
    </citation>
    <scope>NUCLEOTIDE SEQUENCE</scope>
    <source>
        <strain evidence="1">NM04_E33</strain>
    </source>
</reference>